<keyword evidence="9 11" id="KW-0472">Membrane</keyword>
<evidence type="ECO:0000256" key="11">
    <source>
        <dbReference type="SAM" id="Phobius"/>
    </source>
</evidence>
<feature type="region of interest" description="Disordered" evidence="10">
    <location>
        <begin position="466"/>
        <end position="522"/>
    </location>
</feature>
<evidence type="ECO:0000256" key="6">
    <source>
        <dbReference type="ARBA" id="ARBA00022741"/>
    </source>
</evidence>
<feature type="domain" description="ABC transporter" evidence="12">
    <location>
        <begin position="1114"/>
        <end position="1350"/>
    </location>
</feature>
<dbReference type="Gene3D" id="1.20.1560.10">
    <property type="entry name" value="ABC transporter type 1, transmembrane domain"/>
    <property type="match status" value="2"/>
</dbReference>
<evidence type="ECO:0000256" key="10">
    <source>
        <dbReference type="SAM" id="MobiDB-lite"/>
    </source>
</evidence>
<feature type="transmembrane region" description="Helical" evidence="11">
    <location>
        <begin position="362"/>
        <end position="379"/>
    </location>
</feature>
<dbReference type="CDD" id="cd18597">
    <property type="entry name" value="ABC_6TM_YOR1_D1_like"/>
    <property type="match status" value="1"/>
</dbReference>
<feature type="transmembrane region" description="Helical" evidence="11">
    <location>
        <begin position="288"/>
        <end position="308"/>
    </location>
</feature>
<dbReference type="GO" id="GO:0016887">
    <property type="term" value="F:ATP hydrolysis activity"/>
    <property type="evidence" value="ECO:0007669"/>
    <property type="project" value="InterPro"/>
</dbReference>
<feature type="compositionally biased region" description="Basic and acidic residues" evidence="10">
    <location>
        <begin position="467"/>
        <end position="479"/>
    </location>
</feature>
<keyword evidence="7" id="KW-0067">ATP-binding</keyword>
<feature type="transmembrane region" description="Helical" evidence="11">
    <location>
        <begin position="935"/>
        <end position="953"/>
    </location>
</feature>
<dbReference type="InterPro" id="IPR036640">
    <property type="entry name" value="ABC1_TM_sf"/>
</dbReference>
<feature type="transmembrane region" description="Helical" evidence="11">
    <location>
        <begin position="911"/>
        <end position="929"/>
    </location>
</feature>
<dbReference type="InterPro" id="IPR017871">
    <property type="entry name" value="ABC_transporter-like_CS"/>
</dbReference>
<dbReference type="PROSITE" id="PS00211">
    <property type="entry name" value="ABC_TRANSPORTER_1"/>
    <property type="match status" value="1"/>
</dbReference>
<evidence type="ECO:0000256" key="5">
    <source>
        <dbReference type="ARBA" id="ARBA00022737"/>
    </source>
</evidence>
<dbReference type="PANTHER" id="PTHR24223">
    <property type="entry name" value="ATP-BINDING CASSETTE SUB-FAMILY C"/>
    <property type="match status" value="1"/>
</dbReference>
<dbReference type="InterPro" id="IPR050173">
    <property type="entry name" value="ABC_transporter_C-like"/>
</dbReference>
<evidence type="ECO:0000256" key="2">
    <source>
        <dbReference type="ARBA" id="ARBA00009726"/>
    </source>
</evidence>
<keyword evidence="6" id="KW-0547">Nucleotide-binding</keyword>
<evidence type="ECO:0000313" key="14">
    <source>
        <dbReference type="EMBL" id="KZW01954.1"/>
    </source>
</evidence>
<dbReference type="PROSITE" id="PS50929">
    <property type="entry name" value="ABC_TM1F"/>
    <property type="match status" value="2"/>
</dbReference>
<evidence type="ECO:0000313" key="15">
    <source>
        <dbReference type="Proteomes" id="UP000077266"/>
    </source>
</evidence>
<proteinExistence type="inferred from homology"/>
<dbReference type="Gene3D" id="3.40.50.300">
    <property type="entry name" value="P-loop containing nucleotide triphosphate hydrolases"/>
    <property type="match status" value="2"/>
</dbReference>
<feature type="transmembrane region" description="Helical" evidence="11">
    <location>
        <begin position="835"/>
        <end position="860"/>
    </location>
</feature>
<dbReference type="GO" id="GO:0005524">
    <property type="term" value="F:ATP binding"/>
    <property type="evidence" value="ECO:0007669"/>
    <property type="project" value="UniProtKB-KW"/>
</dbReference>
<comment type="subcellular location">
    <subcellularLocation>
        <location evidence="1">Membrane</location>
        <topology evidence="1">Multi-pass membrane protein</topology>
    </subcellularLocation>
</comment>
<feature type="domain" description="ABC transmembrane type-1" evidence="13">
    <location>
        <begin position="134"/>
        <end position="426"/>
    </location>
</feature>
<dbReference type="InterPro" id="IPR011527">
    <property type="entry name" value="ABC1_TM_dom"/>
</dbReference>
<dbReference type="InParanoid" id="A0A165PBV0"/>
<evidence type="ECO:0000259" key="13">
    <source>
        <dbReference type="PROSITE" id="PS50929"/>
    </source>
</evidence>
<keyword evidence="3" id="KW-0813">Transport</keyword>
<keyword evidence="8 11" id="KW-1133">Transmembrane helix</keyword>
<evidence type="ECO:0000256" key="4">
    <source>
        <dbReference type="ARBA" id="ARBA00022692"/>
    </source>
</evidence>
<feature type="transmembrane region" description="Helical" evidence="11">
    <location>
        <begin position="385"/>
        <end position="407"/>
    </location>
</feature>
<dbReference type="FunFam" id="1.20.1560.10:FF:000013">
    <property type="entry name" value="ABC transporter C family member 2"/>
    <property type="match status" value="1"/>
</dbReference>
<dbReference type="Proteomes" id="UP000077266">
    <property type="component" value="Unassembled WGS sequence"/>
</dbReference>
<dbReference type="FunFam" id="3.40.50.300:FF:000997">
    <property type="entry name" value="Multidrug resistance-associated protein 1"/>
    <property type="match status" value="1"/>
</dbReference>
<feature type="transmembrane region" description="Helical" evidence="11">
    <location>
        <begin position="128"/>
        <end position="148"/>
    </location>
</feature>
<dbReference type="SUPFAM" id="SSF90123">
    <property type="entry name" value="ABC transporter transmembrane region"/>
    <property type="match status" value="2"/>
</dbReference>
<dbReference type="GO" id="GO:0016020">
    <property type="term" value="C:membrane"/>
    <property type="evidence" value="ECO:0007669"/>
    <property type="project" value="UniProtKB-SubCell"/>
</dbReference>
<dbReference type="PROSITE" id="PS50893">
    <property type="entry name" value="ABC_TRANSPORTER_2"/>
    <property type="match status" value="2"/>
</dbReference>
<keyword evidence="4 11" id="KW-0812">Transmembrane</keyword>
<feature type="compositionally biased region" description="Basic and acidic residues" evidence="10">
    <location>
        <begin position="755"/>
        <end position="765"/>
    </location>
</feature>
<dbReference type="CDD" id="cd03244">
    <property type="entry name" value="ABCC_MRP_domain2"/>
    <property type="match status" value="1"/>
</dbReference>
<dbReference type="FunFam" id="3.40.50.300:FF:000630">
    <property type="entry name" value="ATP-binding cassette (ABC) transporter, putative"/>
    <property type="match status" value="1"/>
</dbReference>
<evidence type="ECO:0000259" key="12">
    <source>
        <dbReference type="PROSITE" id="PS50893"/>
    </source>
</evidence>
<dbReference type="InterPro" id="IPR003439">
    <property type="entry name" value="ABC_transporter-like_ATP-bd"/>
</dbReference>
<organism evidence="14 15">
    <name type="scientific">Exidia glandulosa HHB12029</name>
    <dbReference type="NCBI Taxonomy" id="1314781"/>
    <lineage>
        <taxon>Eukaryota</taxon>
        <taxon>Fungi</taxon>
        <taxon>Dikarya</taxon>
        <taxon>Basidiomycota</taxon>
        <taxon>Agaricomycotina</taxon>
        <taxon>Agaricomycetes</taxon>
        <taxon>Auriculariales</taxon>
        <taxon>Exidiaceae</taxon>
        <taxon>Exidia</taxon>
    </lineage>
</organism>
<protein>
    <submittedName>
        <fullName evidence="14">Multidrug resistance-associated ABC transporter</fullName>
    </submittedName>
</protein>
<feature type="domain" description="ABC transmembrane type-1" evidence="13">
    <location>
        <begin position="800"/>
        <end position="1076"/>
    </location>
</feature>
<dbReference type="OrthoDB" id="6500128at2759"/>
<keyword evidence="5" id="KW-0677">Repeat</keyword>
<name>A0A165PBV0_EXIGL</name>
<dbReference type="CDD" id="cd03250">
    <property type="entry name" value="ABCC_MRP_domain1"/>
    <property type="match status" value="1"/>
</dbReference>
<dbReference type="GO" id="GO:0140359">
    <property type="term" value="F:ABC-type transporter activity"/>
    <property type="evidence" value="ECO:0007669"/>
    <property type="project" value="InterPro"/>
</dbReference>
<keyword evidence="15" id="KW-1185">Reference proteome</keyword>
<gene>
    <name evidence="14" type="ORF">EXIGLDRAFT_736699</name>
</gene>
<dbReference type="SUPFAM" id="SSF52540">
    <property type="entry name" value="P-loop containing nucleoside triphosphate hydrolases"/>
    <property type="match status" value="2"/>
</dbReference>
<dbReference type="FunFam" id="1.20.1560.10:FF:000006">
    <property type="entry name" value="ATP-binding cassette, sub-family C (CFTR/MRP), member 9"/>
    <property type="match status" value="1"/>
</dbReference>
<reference evidence="14 15" key="1">
    <citation type="journal article" date="2016" name="Mol. Biol. Evol.">
        <title>Comparative Genomics of Early-Diverging Mushroom-Forming Fungi Provides Insights into the Origins of Lignocellulose Decay Capabilities.</title>
        <authorList>
            <person name="Nagy L.G."/>
            <person name="Riley R."/>
            <person name="Tritt A."/>
            <person name="Adam C."/>
            <person name="Daum C."/>
            <person name="Floudas D."/>
            <person name="Sun H."/>
            <person name="Yadav J.S."/>
            <person name="Pangilinan J."/>
            <person name="Larsson K.H."/>
            <person name="Matsuura K."/>
            <person name="Barry K."/>
            <person name="Labutti K."/>
            <person name="Kuo R."/>
            <person name="Ohm R.A."/>
            <person name="Bhattacharya S.S."/>
            <person name="Shirouzu T."/>
            <person name="Yoshinaga Y."/>
            <person name="Martin F.M."/>
            <person name="Grigoriev I.V."/>
            <person name="Hibbett D.S."/>
        </authorList>
    </citation>
    <scope>NUCLEOTIDE SEQUENCE [LARGE SCALE GENOMIC DNA]</scope>
    <source>
        <strain evidence="14 15">HHB12029</strain>
    </source>
</reference>
<feature type="transmembrane region" description="Helical" evidence="11">
    <location>
        <begin position="1051"/>
        <end position="1074"/>
    </location>
</feature>
<dbReference type="Pfam" id="PF00664">
    <property type="entry name" value="ABC_membrane"/>
    <property type="match status" value="2"/>
</dbReference>
<dbReference type="CDD" id="cd18606">
    <property type="entry name" value="ABC_6TM_YOR1_D2_like"/>
    <property type="match status" value="1"/>
</dbReference>
<sequence>MGALQSLYHAEPAPPALAGNPPEVVPEASASLFSHLTFGWITPVLKVGYSRTLEKDDLWQLDEKRRASHVADELAFAYDRARHRSQLKRESKMSKDQQLAAVEGAIEPDTKALDSSNQFDLLRALHSVYFWQFWASGFLSLLADGVMISSPLLTKEFLSYLTAAYMDAHYPGSVPSPPSLQYGMGLAAALAGAQFLSTVCATQAGQISLKMSMSATAALNAVIFRKTLRMSPRARVEHSKGQITTLFSEDSEMLIGAAEEFHTFWVAPIQLGIGIYLLYFMLGSAGMLGMLVVLLSFPAQGIILSLAYSSMLANMKATDARTKLMQEVLNGVRSIKIYAWERFFEGKIGVLRNNELKLLRRVSIAIASLIALNSVLPVASNTVSFVVYSITGHTLTPAVVFGALQIFGMIRQPLVTIPGALTQVVQARINLQRIAKFLNSEENAAPFAVDETLDNAVNIDADFTWEEQPKTEDESKAKDVPAPPSDTAQNEDTKKAEEAQSSAADGADAPESSGTSTPTPKPAPFALSNLKISVPKGSFVAIVGRVGSGKSSLMEALAGEMRKTRGEVTLGGSVAYAPQTPWIVNATVKDNVVFGEELDDERYGRCLRACALDQDIETLSHKDNTEIGERGITLSGGQKARVSLARTAYSQADIVLLDDPLSAVDAHVGKHILKSCLLSGPLSDRTRILSTHALHVLPFVDYIYVLERGTVAEQGTYKDLRESGGAFARLVEEHGSKVEDVEKHADELEEVSDDSESKLNKEEKAPAPLMQDEDQEEGQVPWSTYQEFFTAAGSRIYLPLVLLLATAFRAAMLANTLFLGWWSSQRFPDWTQKDYIVVYTGLGVAVGLTSGLSVLGWMLLAIRASKKLFTFALDHVLRSPVTFFDTTPMGRIVSRLTKDVRNLDFALGNKLSMVVNVVLNVITTLGLVIYMFPVLAPGIIPLAVIYVGFFFFYRRTSVTIKRLASTLRSATYIAYNEPLSGLSTVRATRQEKRFIRKTEDAIDLCNRANYVSLTMAQWLQFRLSLLGTLITLGLAVYAVTKRKSENPSDTAVVLTYVLSITGVLAQSISAFVSVEQDMVAVQRILRYTRLPVEGEGMTLHEPPASWPQEGAVEFKNVDLAYREGLPDVLRDVTFQVKPGEKVGICGRTGAGKSSLMQALLRTFEIKRGTIIVDDQDLGLLDIEELRSRLGVIPQDSIFLGTVRECIDPQSTRTDAELLQILQHAHLVPASGADATAEAKFALDASIGDDGSGISAGEKQQLALCRVLVKRSKIVILDEATSNVDLETDAKLQQTIRTELASSTLLTIAHRLKTIVAYDRVLVMDKGEVAEFDAPLALFDKGGIFRNLCDEASISRDEIVSMRRAVQQEPETLIALDDS</sequence>
<evidence type="ECO:0000256" key="7">
    <source>
        <dbReference type="ARBA" id="ARBA00022840"/>
    </source>
</evidence>
<dbReference type="STRING" id="1314781.A0A165PBV0"/>
<evidence type="ECO:0000256" key="3">
    <source>
        <dbReference type="ARBA" id="ARBA00022448"/>
    </source>
</evidence>
<dbReference type="PANTHER" id="PTHR24223:SF456">
    <property type="entry name" value="MULTIDRUG RESISTANCE-ASSOCIATED PROTEIN LETHAL(2)03659"/>
    <property type="match status" value="1"/>
</dbReference>
<accession>A0A165PBV0</accession>
<dbReference type="SMART" id="SM00382">
    <property type="entry name" value="AAA"/>
    <property type="match status" value="2"/>
</dbReference>
<feature type="transmembrane region" description="Helical" evidence="11">
    <location>
        <begin position="1021"/>
        <end position="1039"/>
    </location>
</feature>
<dbReference type="Pfam" id="PF00005">
    <property type="entry name" value="ABC_tran"/>
    <property type="match status" value="2"/>
</dbReference>
<comment type="similarity">
    <text evidence="2">Belongs to the ABC transporter superfamily. ABCC family. Conjugate transporter (TC 3.A.1.208) subfamily.</text>
</comment>
<feature type="transmembrane region" description="Helical" evidence="11">
    <location>
        <begin position="796"/>
        <end position="823"/>
    </location>
</feature>
<evidence type="ECO:0000256" key="1">
    <source>
        <dbReference type="ARBA" id="ARBA00004141"/>
    </source>
</evidence>
<evidence type="ECO:0000256" key="9">
    <source>
        <dbReference type="ARBA" id="ARBA00023136"/>
    </source>
</evidence>
<feature type="domain" description="ABC transporter" evidence="12">
    <location>
        <begin position="488"/>
        <end position="733"/>
    </location>
</feature>
<dbReference type="InterPro" id="IPR003593">
    <property type="entry name" value="AAA+_ATPase"/>
</dbReference>
<dbReference type="EMBL" id="KV425890">
    <property type="protein sequence ID" value="KZW01954.1"/>
    <property type="molecule type" value="Genomic_DNA"/>
</dbReference>
<feature type="region of interest" description="Disordered" evidence="10">
    <location>
        <begin position="742"/>
        <end position="776"/>
    </location>
</feature>
<feature type="transmembrane region" description="Helical" evidence="11">
    <location>
        <begin position="263"/>
        <end position="282"/>
    </location>
</feature>
<evidence type="ECO:0000256" key="8">
    <source>
        <dbReference type="ARBA" id="ARBA00022989"/>
    </source>
</evidence>
<dbReference type="InterPro" id="IPR027417">
    <property type="entry name" value="P-loop_NTPase"/>
</dbReference>